<keyword evidence="6" id="KW-0732">Signal</keyword>
<dbReference type="PROSITE" id="PS51892">
    <property type="entry name" value="SUBTILASE"/>
    <property type="match status" value="1"/>
</dbReference>
<dbReference type="Proteomes" id="UP000664132">
    <property type="component" value="Unassembled WGS sequence"/>
</dbReference>
<proteinExistence type="inferred from homology"/>
<evidence type="ECO:0000256" key="2">
    <source>
        <dbReference type="ARBA" id="ARBA00022670"/>
    </source>
</evidence>
<dbReference type="InterPro" id="IPR050131">
    <property type="entry name" value="Peptidase_S8_subtilisin-like"/>
</dbReference>
<organism evidence="7 8">
    <name type="scientific">Cadophora malorum</name>
    <dbReference type="NCBI Taxonomy" id="108018"/>
    <lineage>
        <taxon>Eukaryota</taxon>
        <taxon>Fungi</taxon>
        <taxon>Dikarya</taxon>
        <taxon>Ascomycota</taxon>
        <taxon>Pezizomycotina</taxon>
        <taxon>Leotiomycetes</taxon>
        <taxon>Helotiales</taxon>
        <taxon>Ploettnerulaceae</taxon>
        <taxon>Cadophora</taxon>
    </lineage>
</organism>
<feature type="chain" id="PRO_5034921829" description="Inhibitor I9 domain-containing protein" evidence="6">
    <location>
        <begin position="19"/>
        <end position="208"/>
    </location>
</feature>
<dbReference type="Gene3D" id="3.40.50.200">
    <property type="entry name" value="Peptidase S8/S53 domain"/>
    <property type="match status" value="1"/>
</dbReference>
<protein>
    <recommendedName>
        <fullName evidence="9">Inhibitor I9 domain-containing protein</fullName>
    </recommendedName>
</protein>
<reference evidence="7" key="1">
    <citation type="submission" date="2021-02" db="EMBL/GenBank/DDBJ databases">
        <title>Genome sequence Cadophora malorum strain M34.</title>
        <authorList>
            <person name="Stefanovic E."/>
            <person name="Vu D."/>
            <person name="Scully C."/>
            <person name="Dijksterhuis J."/>
            <person name="Roader J."/>
            <person name="Houbraken J."/>
        </authorList>
    </citation>
    <scope>NUCLEOTIDE SEQUENCE</scope>
    <source>
        <strain evidence="7">M34</strain>
    </source>
</reference>
<comment type="caution">
    <text evidence="7">The sequence shown here is derived from an EMBL/GenBank/DDBJ whole genome shotgun (WGS) entry which is preliminary data.</text>
</comment>
<gene>
    <name evidence="7" type="ORF">IFR04_010586</name>
</gene>
<evidence type="ECO:0000256" key="3">
    <source>
        <dbReference type="ARBA" id="ARBA00022801"/>
    </source>
</evidence>
<dbReference type="SUPFAM" id="SSF54897">
    <property type="entry name" value="Protease propeptides/inhibitors"/>
    <property type="match status" value="1"/>
</dbReference>
<dbReference type="PANTHER" id="PTHR43806:SF11">
    <property type="entry name" value="CEREVISIN-RELATED"/>
    <property type="match status" value="1"/>
</dbReference>
<dbReference type="InterPro" id="IPR036852">
    <property type="entry name" value="Peptidase_S8/S53_dom_sf"/>
</dbReference>
<dbReference type="SUPFAM" id="SSF52743">
    <property type="entry name" value="Subtilisin-like"/>
    <property type="match status" value="1"/>
</dbReference>
<evidence type="ECO:0000256" key="6">
    <source>
        <dbReference type="SAM" id="SignalP"/>
    </source>
</evidence>
<dbReference type="InterPro" id="IPR023827">
    <property type="entry name" value="Peptidase_S8_Asp-AS"/>
</dbReference>
<dbReference type="EMBL" id="JAFJYH010000191">
    <property type="protein sequence ID" value="KAG4416305.1"/>
    <property type="molecule type" value="Genomic_DNA"/>
</dbReference>
<dbReference type="PROSITE" id="PS00136">
    <property type="entry name" value="SUBTILASE_ASP"/>
    <property type="match status" value="1"/>
</dbReference>
<dbReference type="GO" id="GO:0004252">
    <property type="term" value="F:serine-type endopeptidase activity"/>
    <property type="evidence" value="ECO:0007669"/>
    <property type="project" value="InterPro"/>
</dbReference>
<dbReference type="InterPro" id="IPR037045">
    <property type="entry name" value="S8pro/Inhibitor_I9_sf"/>
</dbReference>
<comment type="similarity">
    <text evidence="1 5">Belongs to the peptidase S8 family.</text>
</comment>
<keyword evidence="4" id="KW-0720">Serine protease</keyword>
<keyword evidence="8" id="KW-1185">Reference proteome</keyword>
<feature type="signal peptide" evidence="6">
    <location>
        <begin position="1"/>
        <end position="18"/>
    </location>
</feature>
<sequence>MRTSFTLSALLPLALTLANPVPAPVPADLPVSIANAALPAASKIPSSYIIVYKSSAAASQINGFSSEILTKLGQKPKSQFNINGFKAANVITDAAGLAKIAKSDFIAYIEQDAYVSVAPTTNDTTVYSGAAASALFEQPNAEYGLGRISHKLKAYYNYIFDSSACQNTRTYIIDTGILTSHQEFGGRAVWGANFVTGSPNTDEHGHGT</sequence>
<dbReference type="GO" id="GO:0006508">
    <property type="term" value="P:proteolysis"/>
    <property type="evidence" value="ECO:0007669"/>
    <property type="project" value="UniProtKB-KW"/>
</dbReference>
<evidence type="ECO:0000256" key="5">
    <source>
        <dbReference type="PROSITE-ProRule" id="PRU01240"/>
    </source>
</evidence>
<dbReference type="PANTHER" id="PTHR43806">
    <property type="entry name" value="PEPTIDASE S8"/>
    <property type="match status" value="1"/>
</dbReference>
<accession>A0A8H7W3Y9</accession>
<evidence type="ECO:0000256" key="1">
    <source>
        <dbReference type="ARBA" id="ARBA00011073"/>
    </source>
</evidence>
<dbReference type="AlphaFoldDB" id="A0A8H7W3Y9"/>
<keyword evidence="2" id="KW-0645">Protease</keyword>
<comment type="caution">
    <text evidence="5">Lacks conserved residue(s) required for the propagation of feature annotation.</text>
</comment>
<evidence type="ECO:0000313" key="8">
    <source>
        <dbReference type="Proteomes" id="UP000664132"/>
    </source>
</evidence>
<name>A0A8H7W3Y9_9HELO</name>
<dbReference type="OrthoDB" id="206201at2759"/>
<evidence type="ECO:0000313" key="7">
    <source>
        <dbReference type="EMBL" id="KAG4416305.1"/>
    </source>
</evidence>
<evidence type="ECO:0008006" key="9">
    <source>
        <dbReference type="Google" id="ProtNLM"/>
    </source>
</evidence>
<dbReference type="Gene3D" id="3.30.70.80">
    <property type="entry name" value="Peptidase S8 propeptide/proteinase inhibitor I9"/>
    <property type="match status" value="1"/>
</dbReference>
<keyword evidence="3" id="KW-0378">Hydrolase</keyword>
<evidence type="ECO:0000256" key="4">
    <source>
        <dbReference type="ARBA" id="ARBA00022825"/>
    </source>
</evidence>